<dbReference type="EC" id="2.1.1.74" evidence="10"/>
<dbReference type="GO" id="GO:0005829">
    <property type="term" value="C:cytosol"/>
    <property type="evidence" value="ECO:0007669"/>
    <property type="project" value="TreeGrafter"/>
</dbReference>
<keyword evidence="6 10" id="KW-0819">tRNA processing</keyword>
<dbReference type="GO" id="GO:0050660">
    <property type="term" value="F:flavin adenine dinucleotide binding"/>
    <property type="evidence" value="ECO:0007669"/>
    <property type="project" value="UniProtKB-UniRule"/>
</dbReference>
<comment type="function">
    <text evidence="10">Catalyzes the folate-dependent formation of 5-methyl-uridine at position 54 (M-5-U54) in all tRNAs.</text>
</comment>
<evidence type="ECO:0000256" key="7">
    <source>
        <dbReference type="ARBA" id="ARBA00022827"/>
    </source>
</evidence>
<dbReference type="Gene3D" id="3.50.50.60">
    <property type="entry name" value="FAD/NAD(P)-binding domain"/>
    <property type="match status" value="2"/>
</dbReference>
<dbReference type="AlphaFoldDB" id="A0A7L6N363"/>
<keyword evidence="4 10" id="KW-0285">Flavoprotein</keyword>
<protein>
    <recommendedName>
        <fullName evidence="10">Methylenetetrahydrofolate--tRNA-(uracil-5-)-methyltransferase TrmFO</fullName>
        <ecNumber evidence="10">2.1.1.74</ecNumber>
    </recommendedName>
    <alternativeName>
        <fullName evidence="10">Folate-dependent tRNA (uracil-5-)-methyltransferase</fullName>
    </alternativeName>
    <alternativeName>
        <fullName evidence="10">Folate-dependent tRNA(M-5-U54)-methyltransferase</fullName>
    </alternativeName>
</protein>
<keyword evidence="2 10" id="KW-0963">Cytoplasm</keyword>
<evidence type="ECO:0000256" key="10">
    <source>
        <dbReference type="HAMAP-Rule" id="MF_01037"/>
    </source>
</evidence>
<comment type="similarity">
    <text evidence="10">Belongs to the MnmG family. TrmFO subfamily.</text>
</comment>
<evidence type="ECO:0000256" key="4">
    <source>
        <dbReference type="ARBA" id="ARBA00022630"/>
    </source>
</evidence>
<dbReference type="NCBIfam" id="NF003739">
    <property type="entry name" value="PRK05335.1"/>
    <property type="match status" value="1"/>
</dbReference>
<evidence type="ECO:0000313" key="13">
    <source>
        <dbReference type="Proteomes" id="UP000512167"/>
    </source>
</evidence>
<evidence type="ECO:0000256" key="9">
    <source>
        <dbReference type="ARBA" id="ARBA00023027"/>
    </source>
</evidence>
<dbReference type="GO" id="GO:0002098">
    <property type="term" value="P:tRNA wobble uridine modification"/>
    <property type="evidence" value="ECO:0007669"/>
    <property type="project" value="TreeGrafter"/>
</dbReference>
<reference evidence="12 13" key="1">
    <citation type="submission" date="2020-04" db="EMBL/GenBank/DDBJ databases">
        <authorList>
            <person name="Zheng R.K."/>
            <person name="Sun C.M."/>
        </authorList>
    </citation>
    <scope>NUCLEOTIDE SEQUENCE [LARGE SCALE GENOMIC DNA]</scope>
    <source>
        <strain evidence="13">zrk29</strain>
    </source>
</reference>
<keyword evidence="7 10" id="KW-0274">FAD</keyword>
<comment type="catalytic activity">
    <reaction evidence="10">
        <text>uridine(54) in tRNA + (6R)-5,10-methylene-5,6,7,8-tetrahydrofolate + NADPH + H(+) = 5-methyluridine(54) in tRNA + (6S)-5,6,7,8-tetrahydrofolate + NADP(+)</text>
        <dbReference type="Rhea" id="RHEA:62372"/>
        <dbReference type="Rhea" id="RHEA-COMP:10167"/>
        <dbReference type="Rhea" id="RHEA-COMP:10193"/>
        <dbReference type="ChEBI" id="CHEBI:15378"/>
        <dbReference type="ChEBI" id="CHEBI:15636"/>
        <dbReference type="ChEBI" id="CHEBI:57453"/>
        <dbReference type="ChEBI" id="CHEBI:57783"/>
        <dbReference type="ChEBI" id="CHEBI:58349"/>
        <dbReference type="ChEBI" id="CHEBI:65315"/>
        <dbReference type="ChEBI" id="CHEBI:74447"/>
        <dbReference type="EC" id="2.1.1.74"/>
    </reaction>
</comment>
<dbReference type="GO" id="GO:0047151">
    <property type="term" value="F:tRNA (uracil(54)-C5)-methyltransferase activity, 5,10-methylenetetrahydrofolate-dependent"/>
    <property type="evidence" value="ECO:0007669"/>
    <property type="project" value="UniProtKB-UniRule"/>
</dbReference>
<dbReference type="InterPro" id="IPR036188">
    <property type="entry name" value="FAD/NAD-bd_sf"/>
</dbReference>
<evidence type="ECO:0000256" key="1">
    <source>
        <dbReference type="ARBA" id="ARBA00001974"/>
    </source>
</evidence>
<dbReference type="Proteomes" id="UP000512167">
    <property type="component" value="Chromosome"/>
</dbReference>
<dbReference type="Pfam" id="PF01134">
    <property type="entry name" value="GIDA"/>
    <property type="match status" value="1"/>
</dbReference>
<keyword evidence="9 10" id="KW-0520">NAD</keyword>
<dbReference type="KEGG" id="tbk:HF295_07580"/>
<accession>A0A7L6N363</accession>
<dbReference type="NCBIfam" id="TIGR00137">
    <property type="entry name" value="gid_trmFO"/>
    <property type="match status" value="1"/>
</dbReference>
<comment type="subcellular location">
    <subcellularLocation>
        <location evidence="10">Cytoplasm</location>
    </subcellularLocation>
</comment>
<dbReference type="InterPro" id="IPR040131">
    <property type="entry name" value="MnmG_N"/>
</dbReference>
<keyword evidence="5 10" id="KW-0808">Transferase</keyword>
<dbReference type="GO" id="GO:0030488">
    <property type="term" value="P:tRNA methylation"/>
    <property type="evidence" value="ECO:0007669"/>
    <property type="project" value="TreeGrafter"/>
</dbReference>
<dbReference type="PANTHER" id="PTHR11806">
    <property type="entry name" value="GLUCOSE INHIBITED DIVISION PROTEIN A"/>
    <property type="match status" value="1"/>
</dbReference>
<feature type="domain" description="MnmG N-terminal" evidence="11">
    <location>
        <begin position="3"/>
        <end position="361"/>
    </location>
</feature>
<keyword evidence="3 10" id="KW-0489">Methyltransferase</keyword>
<dbReference type="InterPro" id="IPR004417">
    <property type="entry name" value="TrmFO"/>
</dbReference>
<evidence type="ECO:0000313" key="12">
    <source>
        <dbReference type="EMBL" id="QLY40716.1"/>
    </source>
</evidence>
<sequence>MHVNIIGAGLAGCEAAYQLAKRNIKVKLYESKKQKKTPAQSLDTFAELVCSNSLRSDSLMNAAGVMKEELRKLDSLLLKAADLYKVPAGNALAVDRELFSKYITKELEKHPLIEIIHEEVTCIPQGPCILATGPLTHSGLAEDIQKFIGEDMLYFYDAIAPVIEADSIDMTKAYFKSRYDKGDADYINCPMNEEEYSNWYQEVIEAKTAEVKDFEMKVFEGCMPFEEMAKRGYQTLLFGPLKPVGLEKPGEKRPFAVVQLRQDNLKKTMYNIVGFQTHLTFSEQKRIIQMIPGLEKAKIIRYGIMHRNTFINAPHAINEYYQSKKRDDLFFAGQLSGVEGYVESIASGLVAGLNMARFLKGLNLIKMPIDSAIGSQADYIAHAPIDSFQPMNTNFGIFPDLKEKHKKKERKNLYAQRALDAIDQIIKDENIDQ</sequence>
<proteinExistence type="inferred from homology"/>
<gene>
    <name evidence="10" type="primary">trmFO</name>
    <name evidence="12" type="ORF">HF295_07580</name>
</gene>
<dbReference type="InterPro" id="IPR002218">
    <property type="entry name" value="MnmG-rel"/>
</dbReference>
<feature type="binding site" evidence="10">
    <location>
        <begin position="7"/>
        <end position="12"/>
    </location>
    <ligand>
        <name>FAD</name>
        <dbReference type="ChEBI" id="CHEBI:57692"/>
    </ligand>
</feature>
<keyword evidence="13" id="KW-1185">Reference proteome</keyword>
<evidence type="ECO:0000256" key="3">
    <source>
        <dbReference type="ARBA" id="ARBA00022603"/>
    </source>
</evidence>
<evidence type="ECO:0000256" key="6">
    <source>
        <dbReference type="ARBA" id="ARBA00022694"/>
    </source>
</evidence>
<dbReference type="SUPFAM" id="SSF51905">
    <property type="entry name" value="FAD/NAD(P)-binding domain"/>
    <property type="match status" value="1"/>
</dbReference>
<dbReference type="EMBL" id="CP051151">
    <property type="protein sequence ID" value="QLY40716.1"/>
    <property type="molecule type" value="Genomic_DNA"/>
</dbReference>
<comment type="catalytic activity">
    <reaction evidence="10">
        <text>uridine(54) in tRNA + (6R)-5,10-methylene-5,6,7,8-tetrahydrofolate + NADH + H(+) = 5-methyluridine(54) in tRNA + (6S)-5,6,7,8-tetrahydrofolate + NAD(+)</text>
        <dbReference type="Rhea" id="RHEA:16873"/>
        <dbReference type="Rhea" id="RHEA-COMP:10167"/>
        <dbReference type="Rhea" id="RHEA-COMP:10193"/>
        <dbReference type="ChEBI" id="CHEBI:15378"/>
        <dbReference type="ChEBI" id="CHEBI:15636"/>
        <dbReference type="ChEBI" id="CHEBI:57453"/>
        <dbReference type="ChEBI" id="CHEBI:57540"/>
        <dbReference type="ChEBI" id="CHEBI:57945"/>
        <dbReference type="ChEBI" id="CHEBI:65315"/>
        <dbReference type="ChEBI" id="CHEBI:74447"/>
        <dbReference type="EC" id="2.1.1.74"/>
    </reaction>
</comment>
<evidence type="ECO:0000256" key="5">
    <source>
        <dbReference type="ARBA" id="ARBA00022679"/>
    </source>
</evidence>
<organism evidence="12 13">
    <name type="scientific">Hujiaoplasma nucleasis</name>
    <dbReference type="NCBI Taxonomy" id="2725268"/>
    <lineage>
        <taxon>Bacteria</taxon>
        <taxon>Bacillati</taxon>
        <taxon>Mycoplasmatota</taxon>
        <taxon>Mollicutes</taxon>
        <taxon>Candidatus Izemoplasmatales</taxon>
        <taxon>Hujiaoplasmataceae</taxon>
        <taxon>Hujiaoplasma</taxon>
    </lineage>
</organism>
<dbReference type="PANTHER" id="PTHR11806:SF2">
    <property type="entry name" value="METHYLENETETRAHYDROFOLATE--TRNA-(URACIL-5-)-METHYLTRANSFERASE TRMFO"/>
    <property type="match status" value="1"/>
</dbReference>
<evidence type="ECO:0000259" key="11">
    <source>
        <dbReference type="Pfam" id="PF01134"/>
    </source>
</evidence>
<evidence type="ECO:0000256" key="2">
    <source>
        <dbReference type="ARBA" id="ARBA00022490"/>
    </source>
</evidence>
<keyword evidence="8 10" id="KW-0521">NADP</keyword>
<comment type="cofactor">
    <cofactor evidence="1 10">
        <name>FAD</name>
        <dbReference type="ChEBI" id="CHEBI:57692"/>
    </cofactor>
</comment>
<dbReference type="RefSeq" id="WP_312031564.1">
    <property type="nucleotide sequence ID" value="NZ_CP051151.1"/>
</dbReference>
<name>A0A7L6N363_9MOLU</name>
<evidence type="ECO:0000256" key="8">
    <source>
        <dbReference type="ARBA" id="ARBA00022857"/>
    </source>
</evidence>
<dbReference type="HAMAP" id="MF_01037">
    <property type="entry name" value="TrmFO"/>
    <property type="match status" value="1"/>
</dbReference>